<dbReference type="RefSeq" id="WP_199390388.1">
    <property type="nucleotide sequence ID" value="NZ_JAEMHL010000010.1"/>
</dbReference>
<evidence type="ECO:0000256" key="2">
    <source>
        <dbReference type="ARBA" id="ARBA00010323"/>
    </source>
</evidence>
<keyword evidence="10" id="KW-1185">Reference proteome</keyword>
<name>A0ABS0YIG4_9BACT</name>
<dbReference type="EMBL" id="JAEMHL010000010">
    <property type="protein sequence ID" value="MBJ6751919.1"/>
    <property type="molecule type" value="Genomic_DNA"/>
</dbReference>
<dbReference type="PANTHER" id="PTHR13285">
    <property type="entry name" value="ACYLTRANSFERASE"/>
    <property type="match status" value="1"/>
</dbReference>
<keyword evidence="7" id="KW-0808">Transferase</keyword>
<dbReference type="InterPro" id="IPR024194">
    <property type="entry name" value="Ac/AlaTfrase_AlgI/DltB"/>
</dbReference>
<comment type="similarity">
    <text evidence="2 7">Belongs to the membrane-bound acyltransferase family.</text>
</comment>
<feature type="transmembrane region" description="Helical" evidence="8">
    <location>
        <begin position="306"/>
        <end position="326"/>
    </location>
</feature>
<gene>
    <name evidence="9" type="ORF">JFN91_17000</name>
</gene>
<evidence type="ECO:0000256" key="8">
    <source>
        <dbReference type="SAM" id="Phobius"/>
    </source>
</evidence>
<reference evidence="9 10" key="1">
    <citation type="submission" date="2020-12" db="EMBL/GenBank/DDBJ databases">
        <title>Geomonas sp. Red421, isolated from paddy soil.</title>
        <authorList>
            <person name="Xu Z."/>
            <person name="Zhang Z."/>
            <person name="Masuda Y."/>
            <person name="Itoh H."/>
            <person name="Senoo K."/>
        </authorList>
    </citation>
    <scope>NUCLEOTIDE SEQUENCE [LARGE SCALE GENOMIC DNA]</scope>
    <source>
        <strain evidence="9 10">Red421</strain>
    </source>
</reference>
<evidence type="ECO:0000313" key="10">
    <source>
        <dbReference type="Proteomes" id="UP000614714"/>
    </source>
</evidence>
<evidence type="ECO:0000256" key="3">
    <source>
        <dbReference type="ARBA" id="ARBA00022475"/>
    </source>
</evidence>
<dbReference type="Proteomes" id="UP000614714">
    <property type="component" value="Unassembled WGS sequence"/>
</dbReference>
<organism evidence="9 10">
    <name type="scientific">Geomonas anaerohicana</name>
    <dbReference type="NCBI Taxonomy" id="2798583"/>
    <lineage>
        <taxon>Bacteria</taxon>
        <taxon>Pseudomonadati</taxon>
        <taxon>Thermodesulfobacteriota</taxon>
        <taxon>Desulfuromonadia</taxon>
        <taxon>Geobacterales</taxon>
        <taxon>Geobacteraceae</taxon>
        <taxon>Geomonas</taxon>
    </lineage>
</organism>
<protein>
    <submittedName>
        <fullName evidence="9">MBOAT family protein</fullName>
    </submittedName>
</protein>
<feature type="transmembrane region" description="Helical" evidence="8">
    <location>
        <begin position="77"/>
        <end position="97"/>
    </location>
</feature>
<dbReference type="InterPro" id="IPR028362">
    <property type="entry name" value="AlgI"/>
</dbReference>
<sequence length="483" mass="55434">MPFNSLDYFLFLPAVYLVFYLVGDRARWGVLLAASFGFYAALKVPYLPAVLALVAVTTYCFGIWLHRAQAPGTKRMLLWGGIAANVLVLVAMKYLPFLSENLRAVTQFFSLELQVPAVRALVAIGVSYYVFQAISYLIDIYFEIEEPEPHFGYFALYLSFFPKLLQGPIERTGDLLPQLKTPYRFDYDNMRYGMLLFAWGLFKKMVLADRLGIYADAVYNDIHAANGMQLLLGTYAYAFQIFMDFSGYTDMALGTARLFNINLTQNFNSPYLATSVADFWRRWHISFSRWILDYIFKPLQMQWRDWRTWGTALALVAAFLVSGIWHGASWGFVIWGGLHGLYMACSVFYKPYQKKLYQKLGIQKSPYLKYWQMLVTFHLVCFAWVFFRVNSLSDALYICRFPFVSADNGLHKVLVHGFHAQKAGVVLVAGVVVAAYGVLARNEQALIIWNRYCALRWLCYNALLLALILLGGESQGHFIYFNF</sequence>
<dbReference type="InterPro" id="IPR004299">
    <property type="entry name" value="MBOAT_fam"/>
</dbReference>
<comment type="caution">
    <text evidence="9">The sequence shown here is derived from an EMBL/GenBank/DDBJ whole genome shotgun (WGS) entry which is preliminary data.</text>
</comment>
<keyword evidence="5 8" id="KW-1133">Transmembrane helix</keyword>
<feature type="transmembrane region" description="Helical" evidence="8">
    <location>
        <begin position="370"/>
        <end position="387"/>
    </location>
</feature>
<keyword evidence="6 7" id="KW-0472">Membrane</keyword>
<evidence type="ECO:0000256" key="6">
    <source>
        <dbReference type="ARBA" id="ARBA00023136"/>
    </source>
</evidence>
<keyword evidence="7" id="KW-0012">Acyltransferase</keyword>
<evidence type="ECO:0000256" key="1">
    <source>
        <dbReference type="ARBA" id="ARBA00004651"/>
    </source>
</evidence>
<comment type="subcellular location">
    <subcellularLocation>
        <location evidence="1">Cell membrane</location>
        <topology evidence="1">Multi-pass membrane protein</topology>
    </subcellularLocation>
</comment>
<evidence type="ECO:0000313" key="9">
    <source>
        <dbReference type="EMBL" id="MBJ6751919.1"/>
    </source>
</evidence>
<proteinExistence type="inferred from homology"/>
<feature type="transmembrane region" description="Helical" evidence="8">
    <location>
        <begin position="7"/>
        <end position="26"/>
    </location>
</feature>
<feature type="transmembrane region" description="Helical" evidence="8">
    <location>
        <begin position="423"/>
        <end position="440"/>
    </location>
</feature>
<dbReference type="Pfam" id="PF03062">
    <property type="entry name" value="MBOAT"/>
    <property type="match status" value="1"/>
</dbReference>
<feature type="transmembrane region" description="Helical" evidence="8">
    <location>
        <begin position="46"/>
        <end position="65"/>
    </location>
</feature>
<accession>A0ABS0YIG4</accession>
<evidence type="ECO:0000256" key="7">
    <source>
        <dbReference type="PIRNR" id="PIRNR016636"/>
    </source>
</evidence>
<feature type="transmembrane region" description="Helical" evidence="8">
    <location>
        <begin position="452"/>
        <end position="472"/>
    </location>
</feature>
<dbReference type="PIRSF" id="PIRSF500217">
    <property type="entry name" value="AlgI"/>
    <property type="match status" value="1"/>
</dbReference>
<feature type="transmembrane region" description="Helical" evidence="8">
    <location>
        <begin position="332"/>
        <end position="349"/>
    </location>
</feature>
<keyword evidence="4 8" id="KW-0812">Transmembrane</keyword>
<keyword evidence="3 7" id="KW-1003">Cell membrane</keyword>
<dbReference type="InterPro" id="IPR051085">
    <property type="entry name" value="MB_O-acyltransferase"/>
</dbReference>
<dbReference type="PANTHER" id="PTHR13285:SF18">
    <property type="entry name" value="PROTEIN-CYSTEINE N-PALMITOYLTRANSFERASE RASP"/>
    <property type="match status" value="1"/>
</dbReference>
<dbReference type="PIRSF" id="PIRSF016636">
    <property type="entry name" value="AlgI_DltB"/>
    <property type="match status" value="1"/>
</dbReference>
<evidence type="ECO:0000256" key="4">
    <source>
        <dbReference type="ARBA" id="ARBA00022692"/>
    </source>
</evidence>
<evidence type="ECO:0000256" key="5">
    <source>
        <dbReference type="ARBA" id="ARBA00022989"/>
    </source>
</evidence>